<dbReference type="GO" id="GO:0005737">
    <property type="term" value="C:cytoplasm"/>
    <property type="evidence" value="ECO:0007669"/>
    <property type="project" value="UniProtKB-ARBA"/>
</dbReference>
<proteinExistence type="inferred from homology"/>
<name>A0A6T8A9B8_9EUKA</name>
<evidence type="ECO:0000259" key="2">
    <source>
        <dbReference type="PROSITE" id="PS51532"/>
    </source>
</evidence>
<dbReference type="AlphaFoldDB" id="A0A6T8A9B8"/>
<accession>A0A6T8A9B8</accession>
<dbReference type="InterPro" id="IPR010400">
    <property type="entry name" value="PITH_dom"/>
</dbReference>
<dbReference type="InterPro" id="IPR045099">
    <property type="entry name" value="PITH1-like"/>
</dbReference>
<dbReference type="Gene3D" id="2.60.120.470">
    <property type="entry name" value="PITH domain"/>
    <property type="match status" value="1"/>
</dbReference>
<dbReference type="InterPro" id="IPR008979">
    <property type="entry name" value="Galactose-bd-like_sf"/>
</dbReference>
<evidence type="ECO:0000313" key="3">
    <source>
        <dbReference type="EMBL" id="CAE2230035.1"/>
    </source>
</evidence>
<dbReference type="EMBL" id="HBKO01024463">
    <property type="protein sequence ID" value="CAE2230035.1"/>
    <property type="molecule type" value="Transcribed_RNA"/>
</dbReference>
<dbReference type="SUPFAM" id="SSF49785">
    <property type="entry name" value="Galactose-binding domain-like"/>
    <property type="match status" value="1"/>
</dbReference>
<evidence type="ECO:0000313" key="4">
    <source>
        <dbReference type="EMBL" id="CAE2230040.1"/>
    </source>
</evidence>
<dbReference type="Pfam" id="PF06201">
    <property type="entry name" value="PITH"/>
    <property type="match status" value="1"/>
</dbReference>
<dbReference type="PROSITE" id="PS51532">
    <property type="entry name" value="PITH"/>
    <property type="match status" value="1"/>
</dbReference>
<reference evidence="3" key="1">
    <citation type="submission" date="2021-01" db="EMBL/GenBank/DDBJ databases">
        <authorList>
            <person name="Corre E."/>
            <person name="Pelletier E."/>
            <person name="Niang G."/>
            <person name="Scheremetjew M."/>
            <person name="Finn R."/>
            <person name="Kale V."/>
            <person name="Holt S."/>
            <person name="Cochrane G."/>
            <person name="Meng A."/>
            <person name="Brown T."/>
            <person name="Cohen L."/>
        </authorList>
    </citation>
    <scope>NUCLEOTIDE SEQUENCE</scope>
    <source>
        <strain evidence="3">UIO037</strain>
    </source>
</reference>
<dbReference type="InterPro" id="IPR037047">
    <property type="entry name" value="PITH_dom_sf"/>
</dbReference>
<organism evidence="3">
    <name type="scientific">Prymnesium polylepis</name>
    <dbReference type="NCBI Taxonomy" id="72548"/>
    <lineage>
        <taxon>Eukaryota</taxon>
        <taxon>Haptista</taxon>
        <taxon>Haptophyta</taxon>
        <taxon>Prymnesiophyceae</taxon>
        <taxon>Prymnesiales</taxon>
        <taxon>Prymnesiaceae</taxon>
        <taxon>Prymnesium</taxon>
    </lineage>
</organism>
<comment type="similarity">
    <text evidence="1">Belongs to the PITHD1 family.</text>
</comment>
<protein>
    <recommendedName>
        <fullName evidence="2">PITH domain-containing protein</fullName>
    </recommendedName>
</protein>
<sequence length="205" mass="22922">MAHSGPFRCQCGRIHTDIFDGPSNDLRGQIDLEGVCALNEAERGACRHVFKPFEERFDRDTYVDSEEDDPQLIIHIPFISPVKIRSIVVLGGPDGTAPRSLKAFINREALDFSDAEATPPVQEWDLADATADAIEYPTQFSRFQNVSRLSLFISDNHGGDNTRIYYIGLNGVSTNFKREAVQAVYELQANPEMNAMKDFTCSQAM</sequence>
<feature type="domain" description="PITH" evidence="2">
    <location>
        <begin position="15"/>
        <end position="189"/>
    </location>
</feature>
<dbReference type="EMBL" id="HBKO01024465">
    <property type="protein sequence ID" value="CAE2230040.1"/>
    <property type="molecule type" value="Transcribed_RNA"/>
</dbReference>
<dbReference type="PANTHER" id="PTHR12175:SF1">
    <property type="entry name" value="PITH DOMAIN-CONTAINING PROTEIN 1"/>
    <property type="match status" value="1"/>
</dbReference>
<evidence type="ECO:0000256" key="1">
    <source>
        <dbReference type="ARBA" id="ARBA00025788"/>
    </source>
</evidence>
<dbReference type="PANTHER" id="PTHR12175">
    <property type="entry name" value="AD039 HT014 THIOREDOXIN FAMILY TRP26"/>
    <property type="match status" value="1"/>
</dbReference>
<gene>
    <name evidence="3" type="ORF">CPOL0286_LOCUS11091</name>
    <name evidence="4" type="ORF">CPOL0286_LOCUS11092</name>
</gene>